<evidence type="ECO:0000313" key="2">
    <source>
        <dbReference type="EMBL" id="KAL3856438.1"/>
    </source>
</evidence>
<gene>
    <name evidence="2" type="ORF">ACJMK2_011196</name>
</gene>
<organism evidence="2 3">
    <name type="scientific">Sinanodonta woodiana</name>
    <name type="common">Chinese pond mussel</name>
    <name type="synonym">Anodonta woodiana</name>
    <dbReference type="NCBI Taxonomy" id="1069815"/>
    <lineage>
        <taxon>Eukaryota</taxon>
        <taxon>Metazoa</taxon>
        <taxon>Spiralia</taxon>
        <taxon>Lophotrochozoa</taxon>
        <taxon>Mollusca</taxon>
        <taxon>Bivalvia</taxon>
        <taxon>Autobranchia</taxon>
        <taxon>Heteroconchia</taxon>
        <taxon>Palaeoheterodonta</taxon>
        <taxon>Unionida</taxon>
        <taxon>Unionoidea</taxon>
        <taxon>Unionidae</taxon>
        <taxon>Unioninae</taxon>
        <taxon>Sinanodonta</taxon>
    </lineage>
</organism>
<dbReference type="Gene3D" id="3.80.10.10">
    <property type="entry name" value="Ribonuclease Inhibitor"/>
    <property type="match status" value="1"/>
</dbReference>
<evidence type="ECO:0000313" key="3">
    <source>
        <dbReference type="Proteomes" id="UP001634394"/>
    </source>
</evidence>
<reference evidence="2 3" key="1">
    <citation type="submission" date="2024-11" db="EMBL/GenBank/DDBJ databases">
        <title>Chromosome-level genome assembly of the freshwater bivalve Anodonta woodiana.</title>
        <authorList>
            <person name="Chen X."/>
        </authorList>
    </citation>
    <scope>NUCLEOTIDE SEQUENCE [LARGE SCALE GENOMIC DNA]</scope>
    <source>
        <strain evidence="2">MN2024</strain>
        <tissue evidence="2">Gills</tissue>
    </source>
</reference>
<keyword evidence="1" id="KW-0677">Repeat</keyword>
<name>A0ABD3V765_SINWO</name>
<protein>
    <submittedName>
        <fullName evidence="2">Uncharacterized protein</fullName>
    </submittedName>
</protein>
<evidence type="ECO:0000256" key="1">
    <source>
        <dbReference type="ARBA" id="ARBA00022737"/>
    </source>
</evidence>
<accession>A0ABD3V765</accession>
<sequence length="541" mass="62838">MNDCMDDVNYKTKNFSGFEISPSHPLWMTDTHFVYHMHRNDEGEVLWRKDENGKHICSPRKLSEMCMRFLVSNPIHIARLRLGDVPSDLYPALLTEAIFNRELHSVQYLISTWPLPVLDVRNVLPLEDNITYNYLTQPLEGEESLSLTDVFMYGLLCLKKESRLKLINFCGFKNDRKLCRELSRLPFLWYHVEERKSRHFHGILSKHLNISVEKIQKYINKICCIFSNLDPYIPHGEQFGPVKVVFECKVTLEDVPIGLALQYETPFRFACQKVWFEPISEVIMPFTNIGNVVRLRDITHLQITDPLLCTEVKRFNDLLEGLLLLPNLNCLGLPNTIHINVYPNAAHDLSQTLRHLPRLQKLNLSACNLKECLDTLLTDLNQCIYYLNLCDCRLSKNDIQFLLQWENLKFLQELNLSRNDLKALAYLCVDILHRMPDIVCFGISYTSLSDVGLRQIVKKCVECSQLKMITIQTFTPLPIEDTYILLNECAQIASLQKCMFFPDGYAFPGINEAERVQNRHIMLELCLQCLEQLGRSDICLE</sequence>
<comment type="caution">
    <text evidence="2">The sequence shown here is derived from an EMBL/GenBank/DDBJ whole genome shotgun (WGS) entry which is preliminary data.</text>
</comment>
<dbReference type="PANTHER" id="PTHR14224">
    <property type="entry name" value="SIMILAR TO PREFERENTIALLY EXPRESSED ANTIGEN IN MELANOMA-LIKE 3"/>
    <property type="match status" value="1"/>
</dbReference>
<dbReference type="InterPro" id="IPR032675">
    <property type="entry name" value="LRR_dom_sf"/>
</dbReference>
<dbReference type="Proteomes" id="UP001634394">
    <property type="component" value="Unassembled WGS sequence"/>
</dbReference>
<keyword evidence="3" id="KW-1185">Reference proteome</keyword>
<proteinExistence type="predicted"/>
<dbReference type="SUPFAM" id="SSF52047">
    <property type="entry name" value="RNI-like"/>
    <property type="match status" value="1"/>
</dbReference>
<dbReference type="PANTHER" id="PTHR14224:SF37">
    <property type="entry name" value="LEUCINE-RICH REPEAT-CONTAINING PROTEIN 14"/>
    <property type="match status" value="1"/>
</dbReference>
<dbReference type="EMBL" id="JBJQND010000013">
    <property type="protein sequence ID" value="KAL3856438.1"/>
    <property type="molecule type" value="Genomic_DNA"/>
</dbReference>
<dbReference type="InterPro" id="IPR050694">
    <property type="entry name" value="LRRC14/PRAME"/>
</dbReference>
<dbReference type="AlphaFoldDB" id="A0ABD3V765"/>